<name>A0A6A0H1N2_HYAAZ</name>
<evidence type="ECO:0000313" key="3">
    <source>
        <dbReference type="EMBL" id="KAA0195893.1"/>
    </source>
</evidence>
<sequence>MITLWARYAILSRSELVCYIMIFVNQIKSASILSLPLPFLVFLWGSLSVPRPSKSFWIVVIAYTEMIVMVKYLFQFDFFPWNQEERLNQPFWPPRIMGVEKKERYAIYDLALLLVIFFHR</sequence>
<proteinExistence type="predicted"/>
<keyword evidence="1" id="KW-0812">Transmembrane</keyword>
<reference evidence="3" key="1">
    <citation type="submission" date="2014-08" db="EMBL/GenBank/DDBJ databases">
        <authorList>
            <person name="Murali S."/>
            <person name="Richards S."/>
            <person name="Bandaranaike D."/>
            <person name="Bellair M."/>
            <person name="Blankenburg K."/>
            <person name="Chao H."/>
            <person name="Dinh H."/>
            <person name="Doddapaneni H."/>
            <person name="Dugan-Rocha S."/>
            <person name="Elkadiri S."/>
            <person name="Gnanaolivu R."/>
            <person name="Hughes D."/>
            <person name="Lee S."/>
            <person name="Li M."/>
            <person name="Ming W."/>
            <person name="Munidasa M."/>
            <person name="Muniz J."/>
            <person name="Nguyen L."/>
            <person name="Osuji N."/>
            <person name="Pu L.-L."/>
            <person name="Puazo M."/>
            <person name="Skinner E."/>
            <person name="Qu C."/>
            <person name="Quiroz J."/>
            <person name="Raj R."/>
            <person name="Weissenberger G."/>
            <person name="Xin Y."/>
            <person name="Zou X."/>
            <person name="Han Y."/>
            <person name="Worley K."/>
            <person name="Muzny D."/>
            <person name="Gibbs R."/>
        </authorList>
    </citation>
    <scope>NUCLEOTIDE SEQUENCE</scope>
    <source>
        <strain evidence="3">HAZT.00-mixed</strain>
        <tissue evidence="3">Whole organism</tissue>
    </source>
</reference>
<dbReference type="InterPro" id="IPR056768">
    <property type="entry name" value="THU_Piezo"/>
</dbReference>
<keyword evidence="1" id="KW-1133">Transmembrane helix</keyword>
<accession>A0A6A0H1N2</accession>
<dbReference type="InterPro" id="IPR027272">
    <property type="entry name" value="Piezo"/>
</dbReference>
<reference evidence="3" key="2">
    <citation type="journal article" date="2018" name="Environ. Sci. Technol.">
        <title>The Toxicogenome of Hyalella azteca: A Model for Sediment Ecotoxicology and Evolutionary Toxicology.</title>
        <authorList>
            <person name="Poynton H.C."/>
            <person name="Hasenbein S."/>
            <person name="Benoit J.B."/>
            <person name="Sepulveda M.S."/>
            <person name="Poelchau M.F."/>
            <person name="Hughes D.S.T."/>
            <person name="Murali S.C."/>
            <person name="Chen S."/>
            <person name="Glastad K.M."/>
            <person name="Goodisman M.A.D."/>
            <person name="Werren J.H."/>
            <person name="Vineis J.H."/>
            <person name="Bowen J.L."/>
            <person name="Friedrich M."/>
            <person name="Jones J."/>
            <person name="Robertson H.M."/>
            <person name="Feyereisen R."/>
            <person name="Mechler-Hickson A."/>
            <person name="Mathers N."/>
            <person name="Lee C.E."/>
            <person name="Colbourne J.K."/>
            <person name="Biales A."/>
            <person name="Johnston J.S."/>
            <person name="Wellborn G.A."/>
            <person name="Rosendale A.J."/>
            <person name="Cridge A.G."/>
            <person name="Munoz-Torres M.C."/>
            <person name="Bain P.A."/>
            <person name="Manny A.R."/>
            <person name="Major K.M."/>
            <person name="Lambert F.N."/>
            <person name="Vulpe C.D."/>
            <person name="Tuck P."/>
            <person name="Blalock B.J."/>
            <person name="Lin Y.Y."/>
            <person name="Smith M.E."/>
            <person name="Ochoa-Acuna H."/>
            <person name="Chen M.M."/>
            <person name="Childers C.P."/>
            <person name="Qu J."/>
            <person name="Dugan S."/>
            <person name="Lee S.L."/>
            <person name="Chao H."/>
            <person name="Dinh H."/>
            <person name="Han Y."/>
            <person name="Doddapaneni H."/>
            <person name="Worley K.C."/>
            <person name="Muzny D.M."/>
            <person name="Gibbs R.A."/>
            <person name="Richards S."/>
        </authorList>
    </citation>
    <scope>NUCLEOTIDE SEQUENCE</scope>
    <source>
        <strain evidence="3">HAZT.00-mixed</strain>
        <tissue evidence="3">Whole organism</tissue>
    </source>
</reference>
<gene>
    <name evidence="3" type="ORF">HAZT_HAZT005783</name>
</gene>
<feature type="transmembrane region" description="Helical" evidence="1">
    <location>
        <begin position="56"/>
        <end position="74"/>
    </location>
</feature>
<dbReference type="EMBL" id="JQDR03009283">
    <property type="protein sequence ID" value="KAA0195893.1"/>
    <property type="molecule type" value="Genomic_DNA"/>
</dbReference>
<dbReference type="PANTHER" id="PTHR47049">
    <property type="entry name" value="PIEZO-TYPE MECHANOSENSITIVE ION CHANNEL HOMOLOG"/>
    <property type="match status" value="1"/>
</dbReference>
<dbReference type="Pfam" id="PF23188">
    <property type="entry name" value="THU_Piezo1"/>
    <property type="match status" value="1"/>
</dbReference>
<evidence type="ECO:0000256" key="1">
    <source>
        <dbReference type="SAM" id="Phobius"/>
    </source>
</evidence>
<dbReference type="GO" id="GO:0016020">
    <property type="term" value="C:membrane"/>
    <property type="evidence" value="ECO:0007669"/>
    <property type="project" value="InterPro"/>
</dbReference>
<comment type="caution">
    <text evidence="3">The sequence shown here is derived from an EMBL/GenBank/DDBJ whole genome shotgun (WGS) entry which is preliminary data.</text>
</comment>
<protein>
    <recommendedName>
        <fullName evidence="2">Piezo transmembrane helical unit domain-containing protein</fullName>
    </recommendedName>
</protein>
<reference evidence="3" key="3">
    <citation type="submission" date="2019-06" db="EMBL/GenBank/DDBJ databases">
        <authorList>
            <person name="Poynton C."/>
            <person name="Hasenbein S."/>
            <person name="Benoit J.B."/>
            <person name="Sepulveda M.S."/>
            <person name="Poelchau M.F."/>
            <person name="Murali S.C."/>
            <person name="Chen S."/>
            <person name="Glastad K.M."/>
            <person name="Werren J.H."/>
            <person name="Vineis J.H."/>
            <person name="Bowen J.L."/>
            <person name="Friedrich M."/>
            <person name="Jones J."/>
            <person name="Robertson H.M."/>
            <person name="Feyereisen R."/>
            <person name="Mechler-Hickson A."/>
            <person name="Mathers N."/>
            <person name="Lee C.E."/>
            <person name="Colbourne J.K."/>
            <person name="Biales A."/>
            <person name="Johnston J.S."/>
            <person name="Wellborn G.A."/>
            <person name="Rosendale A.J."/>
            <person name="Cridge A.G."/>
            <person name="Munoz-Torres M.C."/>
            <person name="Bain P.A."/>
            <person name="Manny A.R."/>
            <person name="Major K.M."/>
            <person name="Lambert F.N."/>
            <person name="Vulpe C.D."/>
            <person name="Tuck P."/>
            <person name="Blalock B.J."/>
            <person name="Lin Y.-Y."/>
            <person name="Smith M.E."/>
            <person name="Ochoa-Acuna H."/>
            <person name="Chen M.-J.M."/>
            <person name="Childers C.P."/>
            <person name="Qu J."/>
            <person name="Dugan S."/>
            <person name="Lee S.L."/>
            <person name="Chao H."/>
            <person name="Dinh H."/>
            <person name="Han Y."/>
            <person name="Doddapaneni H."/>
            <person name="Worley K.C."/>
            <person name="Muzny D.M."/>
            <person name="Gibbs R.A."/>
            <person name="Richards S."/>
        </authorList>
    </citation>
    <scope>NUCLEOTIDE SEQUENCE</scope>
    <source>
        <strain evidence="3">HAZT.00-mixed</strain>
        <tissue evidence="3">Whole organism</tissue>
    </source>
</reference>
<keyword evidence="1" id="KW-0472">Membrane</keyword>
<dbReference type="AlphaFoldDB" id="A0A6A0H1N2"/>
<dbReference type="PANTHER" id="PTHR47049:SF2">
    <property type="entry name" value="PIEZO-TYPE MECHANOSENSITIVE ION CHANNEL HOMOLOG"/>
    <property type="match status" value="1"/>
</dbReference>
<organism evidence="3">
    <name type="scientific">Hyalella azteca</name>
    <name type="common">Amphipod</name>
    <dbReference type="NCBI Taxonomy" id="294128"/>
    <lineage>
        <taxon>Eukaryota</taxon>
        <taxon>Metazoa</taxon>
        <taxon>Ecdysozoa</taxon>
        <taxon>Arthropoda</taxon>
        <taxon>Crustacea</taxon>
        <taxon>Multicrustacea</taxon>
        <taxon>Malacostraca</taxon>
        <taxon>Eumalacostraca</taxon>
        <taxon>Peracarida</taxon>
        <taxon>Amphipoda</taxon>
        <taxon>Senticaudata</taxon>
        <taxon>Talitrida</taxon>
        <taxon>Talitroidea</taxon>
        <taxon>Hyalellidae</taxon>
        <taxon>Hyalella</taxon>
    </lineage>
</organism>
<dbReference type="GO" id="GO:0008381">
    <property type="term" value="F:mechanosensitive monoatomic ion channel activity"/>
    <property type="evidence" value="ECO:0007669"/>
    <property type="project" value="InterPro"/>
</dbReference>
<feature type="transmembrane region" description="Helical" evidence="1">
    <location>
        <begin position="16"/>
        <end position="44"/>
    </location>
</feature>
<feature type="domain" description="Piezo transmembrane helical unit" evidence="2">
    <location>
        <begin position="12"/>
        <end position="120"/>
    </location>
</feature>
<dbReference type="Proteomes" id="UP000711488">
    <property type="component" value="Unassembled WGS sequence"/>
</dbReference>
<evidence type="ECO:0000259" key="2">
    <source>
        <dbReference type="Pfam" id="PF23188"/>
    </source>
</evidence>